<gene>
    <name evidence="2" type="ORF">M8N44_10560</name>
</gene>
<evidence type="ECO:0000256" key="1">
    <source>
        <dbReference type="SAM" id="MobiDB-lite"/>
    </source>
</evidence>
<dbReference type="RefSeq" id="WP_102727916.1">
    <property type="nucleotide sequence ID" value="NZ_CP072027.1"/>
</dbReference>
<name>A0ABT0R9X8_9BACT</name>
<evidence type="ECO:0000313" key="3">
    <source>
        <dbReference type="Proteomes" id="UP001202031"/>
    </source>
</evidence>
<proteinExistence type="predicted"/>
<comment type="caution">
    <text evidence="2">The sequence shown here is derived from an EMBL/GenBank/DDBJ whole genome shotgun (WGS) entry which is preliminary data.</text>
</comment>
<organism evidence="2 3">
    <name type="scientific">Akkermansia massiliensis</name>
    <dbReference type="NCBI Taxonomy" id="2927224"/>
    <lineage>
        <taxon>Bacteria</taxon>
        <taxon>Pseudomonadati</taxon>
        <taxon>Verrucomicrobiota</taxon>
        <taxon>Verrucomicrobiia</taxon>
        <taxon>Verrucomicrobiales</taxon>
        <taxon>Akkermansiaceae</taxon>
        <taxon>Akkermansia</taxon>
    </lineage>
</organism>
<sequence length="568" mass="63662">MNTPLAPTPLTPGARSMDEEAAALQKEREEAMKPPFLALGTQGAQFVYYARRSEILFHWNTKEHTPVNMRFLAPVEWWQKTLDPDGKLTPRQVMDRAIDYCIETTSNRKFDPDSIRKCGVWDEDGAAVYHAGNAVYLFSPENEQKLPFLPVDHARTGKPLYLPGKPLLAPSDDILTDEEGKVVAEFIEAHSWKREEDAFLCLGLVTQAILSGYLHFRAHGWINAPAGTGKTTLRKSIELLIGGVARYFKGLETTDAGLRQKLESDSCPVIFDEADSDNPAKTANMVRILALLRTATDGDVGITKGGADGKSVTYLMRNAFLLFSVRSMIEKASEQSRIFELELEKKEPSEAAPVFRRHDELAAVIRSGDLGRKYVTRIMHHAPAIRRNIETLRQYLSDQGEEGRRAEMFSTVYAAAHFVTSGEDLTPRDMQECAAMASGSDYARVLDDDGERCLEWLLGYSPPMMGNRTLREFIKEAASAEVSEDSTVLERYGLYVRKAADGKKYVYLAATRKNRKIGEIFKGSEWEGVNVKKVLLNVKGMEEQLFRPNSRVNTTARGVKIPLDFITH</sequence>
<protein>
    <recommendedName>
        <fullName evidence="4">DUF927 domain-containing protein</fullName>
    </recommendedName>
</protein>
<feature type="compositionally biased region" description="Pro residues" evidence="1">
    <location>
        <begin position="1"/>
        <end position="10"/>
    </location>
</feature>
<dbReference type="GeneID" id="84024310"/>
<evidence type="ECO:0008006" key="4">
    <source>
        <dbReference type="Google" id="ProtNLM"/>
    </source>
</evidence>
<dbReference type="Proteomes" id="UP001202031">
    <property type="component" value="Unassembled WGS sequence"/>
</dbReference>
<evidence type="ECO:0000313" key="2">
    <source>
        <dbReference type="EMBL" id="MCL6657749.1"/>
    </source>
</evidence>
<keyword evidence="3" id="KW-1185">Reference proteome</keyword>
<feature type="region of interest" description="Disordered" evidence="1">
    <location>
        <begin position="1"/>
        <end position="23"/>
    </location>
</feature>
<reference evidence="2 3" key="1">
    <citation type="submission" date="2022-03" db="EMBL/GenBank/DDBJ databases">
        <title>Taxonomic description of new species and reclassification of some bacterial strains.</title>
        <authorList>
            <person name="Ndongo S."/>
        </authorList>
    </citation>
    <scope>NUCLEOTIDE SEQUENCE [LARGE SCALE GENOMIC DNA]</scope>
    <source>
        <strain evidence="2 3">Marseille-P6666</strain>
    </source>
</reference>
<dbReference type="EMBL" id="JAMGSI010000002">
    <property type="protein sequence ID" value="MCL6657749.1"/>
    <property type="molecule type" value="Genomic_DNA"/>
</dbReference>
<accession>A0ABT0R9X8</accession>